<feature type="region of interest" description="Disordered" evidence="1">
    <location>
        <begin position="1"/>
        <end position="26"/>
    </location>
</feature>
<keyword evidence="2" id="KW-1185">Reference proteome</keyword>
<reference evidence="3" key="1">
    <citation type="submission" date="2022-11" db="UniProtKB">
        <authorList>
            <consortium name="WormBaseParasite"/>
        </authorList>
    </citation>
    <scope>IDENTIFICATION</scope>
</reference>
<accession>A0A915KZX6</accession>
<evidence type="ECO:0000313" key="2">
    <source>
        <dbReference type="Proteomes" id="UP000887565"/>
    </source>
</evidence>
<dbReference type="AlphaFoldDB" id="A0A915KZX6"/>
<proteinExistence type="predicted"/>
<dbReference type="Proteomes" id="UP000887565">
    <property type="component" value="Unplaced"/>
</dbReference>
<name>A0A915KZX6_ROMCU</name>
<sequence>MLSVKFQHWPKTGQVEKNWPTKPAKI</sequence>
<evidence type="ECO:0000256" key="1">
    <source>
        <dbReference type="SAM" id="MobiDB-lite"/>
    </source>
</evidence>
<evidence type="ECO:0000313" key="3">
    <source>
        <dbReference type="WBParaSite" id="nRc.2.0.1.t43750-RA"/>
    </source>
</evidence>
<protein>
    <submittedName>
        <fullName evidence="3">Uncharacterized protein</fullName>
    </submittedName>
</protein>
<dbReference type="WBParaSite" id="nRc.2.0.1.t43750-RA">
    <property type="protein sequence ID" value="nRc.2.0.1.t43750-RA"/>
    <property type="gene ID" value="nRc.2.0.1.g43750"/>
</dbReference>
<organism evidence="2 3">
    <name type="scientific">Romanomermis culicivorax</name>
    <name type="common">Nematode worm</name>
    <dbReference type="NCBI Taxonomy" id="13658"/>
    <lineage>
        <taxon>Eukaryota</taxon>
        <taxon>Metazoa</taxon>
        <taxon>Ecdysozoa</taxon>
        <taxon>Nematoda</taxon>
        <taxon>Enoplea</taxon>
        <taxon>Dorylaimia</taxon>
        <taxon>Mermithida</taxon>
        <taxon>Mermithoidea</taxon>
        <taxon>Mermithidae</taxon>
        <taxon>Romanomermis</taxon>
    </lineage>
</organism>